<proteinExistence type="predicted"/>
<organism evidence="1 2">
    <name type="scientific">Enterococcus faecalis</name>
    <name type="common">Streptococcus faecalis</name>
    <dbReference type="NCBI Taxonomy" id="1351"/>
    <lineage>
        <taxon>Bacteria</taxon>
        <taxon>Bacillati</taxon>
        <taxon>Bacillota</taxon>
        <taxon>Bacilli</taxon>
        <taxon>Lactobacillales</taxon>
        <taxon>Enterococcaceae</taxon>
        <taxon>Enterococcus</taxon>
    </lineage>
</organism>
<evidence type="ECO:0000313" key="2">
    <source>
        <dbReference type="Proteomes" id="UP001317613"/>
    </source>
</evidence>
<dbReference type="Proteomes" id="UP001317613">
    <property type="component" value="Chromosome"/>
</dbReference>
<dbReference type="EMBL" id="AP026729">
    <property type="protein sequence ID" value="BDQ61010.1"/>
    <property type="molecule type" value="Genomic_DNA"/>
</dbReference>
<accession>A0AC59HMV0</accession>
<reference evidence="1" key="1">
    <citation type="submission" date="2022-08" db="EMBL/GenBank/DDBJ databases">
        <title>Molecular epidemiological analysis of five strains of VanD-type vancomycin-resistant Enterococcus faecalis.</title>
        <authorList>
            <person name="Mimura K."/>
            <person name="Hashimoto Y."/>
            <person name="Tomita H."/>
        </authorList>
    </citation>
    <scope>NUCLEOTIDE SEQUENCE</scope>
    <source>
        <strain evidence="1">SVR2332</strain>
    </source>
</reference>
<protein>
    <submittedName>
        <fullName evidence="1">MFS transporter</fullName>
    </submittedName>
</protein>
<evidence type="ECO:0000313" key="1">
    <source>
        <dbReference type="EMBL" id="BDQ61010.1"/>
    </source>
</evidence>
<gene>
    <name evidence="1" type="ORF">EfsSVR2332_10880</name>
</gene>
<sequence length="396" mass="42978">MEKKISPNLTLFALAINAFAIGSTEFISVGLLPMIVKSFHISLSQAGLTVSLYALGVTIGAPLLTILTGKWNRRSLMLGIMLLFISGNLIGCVCANVYYFIGRADTFCIGAWHFHVCFDCHRRRCCAAITSSQCHCYYVYGVNGATVTGVPLGTFIGQQTAWHMSFLFIASIGLVGLIASYFLVPKNLPIPGKVDLKGITRIFTNKPLVFSFLITAFGYGGTFAAYTYLSPLLENLGFSANAVVIILVVYGVMVAIGNTVGGHWANKKPLDSLVKMFSLLILSLVFLFITVLMDNSLLGLLASLMLGLFAFMNVPGLQLYVVELAEKYVPEDITLASAFNIAAFNIGITVGSMTGGVVTDHLSVTYTPIFGGFIVLIAVLFVLYIRKQEEQKNNYL</sequence>
<name>A0AC59HMV0_ENTFL</name>